<accession>A0A4P9ZK49</accession>
<evidence type="ECO:0000313" key="1">
    <source>
        <dbReference type="EMBL" id="RKP33453.1"/>
    </source>
</evidence>
<protein>
    <submittedName>
        <fullName evidence="1">Uncharacterized protein</fullName>
    </submittedName>
</protein>
<proteinExistence type="predicted"/>
<dbReference type="Proteomes" id="UP000268162">
    <property type="component" value="Unassembled WGS sequence"/>
</dbReference>
<organism evidence="1 2">
    <name type="scientific">Dimargaris cristalligena</name>
    <dbReference type="NCBI Taxonomy" id="215637"/>
    <lineage>
        <taxon>Eukaryota</taxon>
        <taxon>Fungi</taxon>
        <taxon>Fungi incertae sedis</taxon>
        <taxon>Zoopagomycota</taxon>
        <taxon>Kickxellomycotina</taxon>
        <taxon>Dimargaritomycetes</taxon>
        <taxon>Dimargaritales</taxon>
        <taxon>Dimargaritaceae</taxon>
        <taxon>Dimargaris</taxon>
    </lineage>
</organism>
<name>A0A4P9ZK49_9FUNG</name>
<reference evidence="2" key="1">
    <citation type="journal article" date="2018" name="Nat. Microbiol.">
        <title>Leveraging single-cell genomics to expand the fungal tree of life.</title>
        <authorList>
            <person name="Ahrendt S.R."/>
            <person name="Quandt C.A."/>
            <person name="Ciobanu D."/>
            <person name="Clum A."/>
            <person name="Salamov A."/>
            <person name="Andreopoulos B."/>
            <person name="Cheng J.F."/>
            <person name="Woyke T."/>
            <person name="Pelin A."/>
            <person name="Henrissat B."/>
            <person name="Reynolds N.K."/>
            <person name="Benny G.L."/>
            <person name="Smith M.E."/>
            <person name="James T.Y."/>
            <person name="Grigoriev I.V."/>
        </authorList>
    </citation>
    <scope>NUCLEOTIDE SEQUENCE [LARGE SCALE GENOMIC DNA]</scope>
    <source>
        <strain evidence="2">RSA 468</strain>
    </source>
</reference>
<dbReference type="AlphaFoldDB" id="A0A4P9ZK49"/>
<evidence type="ECO:0000313" key="2">
    <source>
        <dbReference type="Proteomes" id="UP000268162"/>
    </source>
</evidence>
<sequence length="387" mass="44573">MDIRATTYLNRPVSHSLPDLAGSGRFSRGLMYPADDSRIGEWADPSLPSYEQAVPPPQYEPYEDLHDMTQSLGIAYAMVHPQHREVLTLPQCLWDLLAYQSEVTEEQRNAFWGLLMQPNLEPIQVSGVLKFLNQVPSSALGQLVLDHVLTCPTTVAFHPSGNGRRIPHIRLPNNHFFRLMAGPYPELALEIFDIVHMMALFRMNAGFSEAAAMPAGPAKVQLRYRMVWWRSAWNAIQDQTLKIMAVQEEGEAGEKIHRLAEIYRLAIMDVLEPTQTMTTLMWAFWFHRVNTVRLLVQHIESRRATLPEPLEQLYAYIRQWAEVENNNNADDPLVQRTMHATIRTIYWVSFHSGIFFDQFPLGEDLLLQPVEQIRDRVVEIMVNKIEF</sequence>
<gene>
    <name evidence="1" type="ORF">BJ085DRAFT_41033</name>
</gene>
<dbReference type="EMBL" id="ML003860">
    <property type="protein sequence ID" value="RKP33453.1"/>
    <property type="molecule type" value="Genomic_DNA"/>
</dbReference>
<keyword evidence="2" id="KW-1185">Reference proteome</keyword>